<reference evidence="18 19" key="1">
    <citation type="submission" date="2020-08" db="EMBL/GenBank/DDBJ databases">
        <title>Plant Genome Project.</title>
        <authorList>
            <person name="Zhang R.-G."/>
        </authorList>
    </citation>
    <scope>NUCLEOTIDE SEQUENCE [LARGE SCALE GENOMIC DNA]</scope>
    <source>
        <tissue evidence="18">Rhizome</tissue>
    </source>
</reference>
<evidence type="ECO:0000256" key="16">
    <source>
        <dbReference type="SAM" id="Phobius"/>
    </source>
</evidence>
<dbReference type="CDD" id="cd16461">
    <property type="entry name" value="RING-H2_EL5-like"/>
    <property type="match status" value="1"/>
</dbReference>
<evidence type="ECO:0000256" key="15">
    <source>
        <dbReference type="SAM" id="MobiDB-lite"/>
    </source>
</evidence>
<evidence type="ECO:0000256" key="5">
    <source>
        <dbReference type="ARBA" id="ARBA00022679"/>
    </source>
</evidence>
<keyword evidence="11 16" id="KW-1133">Transmembrane helix</keyword>
<comment type="similarity">
    <text evidence="13">Belongs to the RING-type zinc finger family. ATL subfamily.</text>
</comment>
<keyword evidence="9" id="KW-0833">Ubl conjugation pathway</keyword>
<evidence type="ECO:0000256" key="6">
    <source>
        <dbReference type="ARBA" id="ARBA00022692"/>
    </source>
</evidence>
<dbReference type="InterPro" id="IPR001841">
    <property type="entry name" value="Znf_RING"/>
</dbReference>
<evidence type="ECO:0000256" key="8">
    <source>
        <dbReference type="ARBA" id="ARBA00022771"/>
    </source>
</evidence>
<keyword evidence="12 16" id="KW-0472">Membrane</keyword>
<evidence type="ECO:0000313" key="18">
    <source>
        <dbReference type="EMBL" id="KAG6471184.1"/>
    </source>
</evidence>
<dbReference type="PANTHER" id="PTHR14155:SF627">
    <property type="entry name" value="OS06G0192800 PROTEIN"/>
    <property type="match status" value="1"/>
</dbReference>
<sequence length="298" mass="32065">MSSPTQPTPDWWSRPSDQGRSSSYDMSSGILATGLISLALVVAVLVFLHFYVRYVLRRRYPRGGGRSSLATAMDLFRFDSAVAGLDQAPGAAGLDPAAIANLPSFPYRKTNGEEEEEASGTGGPECAVCLSVVEEGEMVRRLPACKHVFHVGCVDMWLASHVTCPVCRATVEPTSPDAAVVEIGDPSRPAATAEKWPSQEGPSGTKEGGSGSFRFDLSASLKRMVSRNRSSSSQQVQEETTEDLPQEGTSGTEESGSPSFRFDLGASLKRMVSRSRSSSNQQVQEETTEDLPPNLERL</sequence>
<feature type="region of interest" description="Disordered" evidence="15">
    <location>
        <begin position="187"/>
        <end position="298"/>
    </location>
</feature>
<dbReference type="Proteomes" id="UP000734854">
    <property type="component" value="Unassembled WGS sequence"/>
</dbReference>
<feature type="transmembrane region" description="Helical" evidence="16">
    <location>
        <begin position="30"/>
        <end position="52"/>
    </location>
</feature>
<protein>
    <recommendedName>
        <fullName evidence="4">RING-type E3 ubiquitin transferase</fullName>
        <ecNumber evidence="4">2.3.2.27</ecNumber>
    </recommendedName>
</protein>
<dbReference type="AlphaFoldDB" id="A0A8J5CCN1"/>
<evidence type="ECO:0000256" key="13">
    <source>
        <dbReference type="ARBA" id="ARBA00024209"/>
    </source>
</evidence>
<gene>
    <name evidence="18" type="ORF">ZIOFF_072285</name>
</gene>
<evidence type="ECO:0000256" key="4">
    <source>
        <dbReference type="ARBA" id="ARBA00012483"/>
    </source>
</evidence>
<dbReference type="OrthoDB" id="8062037at2759"/>
<evidence type="ECO:0000256" key="1">
    <source>
        <dbReference type="ARBA" id="ARBA00000900"/>
    </source>
</evidence>
<keyword evidence="7" id="KW-0479">Metal-binding</keyword>
<dbReference type="PROSITE" id="PS50089">
    <property type="entry name" value="ZF_RING_2"/>
    <property type="match status" value="1"/>
</dbReference>
<comment type="caution">
    <text evidence="18">The sequence shown here is derived from an EMBL/GenBank/DDBJ whole genome shotgun (WGS) entry which is preliminary data.</text>
</comment>
<evidence type="ECO:0000256" key="10">
    <source>
        <dbReference type="ARBA" id="ARBA00022833"/>
    </source>
</evidence>
<evidence type="ECO:0000256" key="9">
    <source>
        <dbReference type="ARBA" id="ARBA00022786"/>
    </source>
</evidence>
<dbReference type="EC" id="2.3.2.27" evidence="4"/>
<dbReference type="GO" id="GO:0016020">
    <property type="term" value="C:membrane"/>
    <property type="evidence" value="ECO:0007669"/>
    <property type="project" value="UniProtKB-SubCell"/>
</dbReference>
<evidence type="ECO:0000313" key="19">
    <source>
        <dbReference type="Proteomes" id="UP000734854"/>
    </source>
</evidence>
<comment type="subcellular location">
    <subcellularLocation>
        <location evidence="2">Membrane</location>
        <topology evidence="2">Single-pass membrane protein</topology>
    </subcellularLocation>
</comment>
<feature type="compositionally biased region" description="Low complexity" evidence="15">
    <location>
        <begin position="247"/>
        <end position="257"/>
    </location>
</feature>
<accession>A0A8J5CCN1</accession>
<evidence type="ECO:0000256" key="7">
    <source>
        <dbReference type="ARBA" id="ARBA00022723"/>
    </source>
</evidence>
<dbReference type="Pfam" id="PF13639">
    <property type="entry name" value="zf-RING_2"/>
    <property type="match status" value="1"/>
</dbReference>
<keyword evidence="19" id="KW-1185">Reference proteome</keyword>
<keyword evidence="6 16" id="KW-0812">Transmembrane</keyword>
<evidence type="ECO:0000256" key="3">
    <source>
        <dbReference type="ARBA" id="ARBA00004906"/>
    </source>
</evidence>
<keyword evidence="8 14" id="KW-0863">Zinc-finger</keyword>
<dbReference type="SMART" id="SM00184">
    <property type="entry name" value="RING"/>
    <property type="match status" value="1"/>
</dbReference>
<evidence type="ECO:0000256" key="14">
    <source>
        <dbReference type="PROSITE-ProRule" id="PRU00175"/>
    </source>
</evidence>
<evidence type="ECO:0000259" key="17">
    <source>
        <dbReference type="PROSITE" id="PS50089"/>
    </source>
</evidence>
<keyword evidence="10" id="KW-0862">Zinc</keyword>
<evidence type="ECO:0000256" key="11">
    <source>
        <dbReference type="ARBA" id="ARBA00022989"/>
    </source>
</evidence>
<dbReference type="GO" id="GO:0008270">
    <property type="term" value="F:zinc ion binding"/>
    <property type="evidence" value="ECO:0007669"/>
    <property type="project" value="UniProtKB-KW"/>
</dbReference>
<dbReference type="GO" id="GO:0061630">
    <property type="term" value="F:ubiquitin protein ligase activity"/>
    <property type="evidence" value="ECO:0007669"/>
    <property type="project" value="UniProtKB-EC"/>
</dbReference>
<proteinExistence type="inferred from homology"/>
<dbReference type="InterPro" id="IPR053238">
    <property type="entry name" value="RING-H2_zinc_finger"/>
</dbReference>
<comment type="pathway">
    <text evidence="3">Protein modification; protein ubiquitination.</text>
</comment>
<keyword evidence="5" id="KW-0808">Transferase</keyword>
<dbReference type="EMBL" id="JACMSC010000021">
    <property type="protein sequence ID" value="KAG6471184.1"/>
    <property type="molecule type" value="Genomic_DNA"/>
</dbReference>
<evidence type="ECO:0000256" key="2">
    <source>
        <dbReference type="ARBA" id="ARBA00004167"/>
    </source>
</evidence>
<comment type="catalytic activity">
    <reaction evidence="1">
        <text>S-ubiquitinyl-[E2 ubiquitin-conjugating enzyme]-L-cysteine + [acceptor protein]-L-lysine = [E2 ubiquitin-conjugating enzyme]-L-cysteine + N(6)-ubiquitinyl-[acceptor protein]-L-lysine.</text>
        <dbReference type="EC" id="2.3.2.27"/>
    </reaction>
</comment>
<organism evidence="18 19">
    <name type="scientific">Zingiber officinale</name>
    <name type="common">Ginger</name>
    <name type="synonym">Amomum zingiber</name>
    <dbReference type="NCBI Taxonomy" id="94328"/>
    <lineage>
        <taxon>Eukaryota</taxon>
        <taxon>Viridiplantae</taxon>
        <taxon>Streptophyta</taxon>
        <taxon>Embryophyta</taxon>
        <taxon>Tracheophyta</taxon>
        <taxon>Spermatophyta</taxon>
        <taxon>Magnoliopsida</taxon>
        <taxon>Liliopsida</taxon>
        <taxon>Zingiberales</taxon>
        <taxon>Zingiberaceae</taxon>
        <taxon>Zingiber</taxon>
    </lineage>
</organism>
<dbReference type="PANTHER" id="PTHR14155">
    <property type="entry name" value="RING FINGER DOMAIN-CONTAINING"/>
    <property type="match status" value="1"/>
</dbReference>
<dbReference type="FunFam" id="3.30.40.10:FF:000187">
    <property type="entry name" value="E3 ubiquitin-protein ligase ATL6"/>
    <property type="match status" value="1"/>
</dbReference>
<name>A0A8J5CCN1_ZINOF</name>
<feature type="domain" description="RING-type" evidence="17">
    <location>
        <begin position="126"/>
        <end position="168"/>
    </location>
</feature>
<feature type="compositionally biased region" description="Low complexity" evidence="15">
    <location>
        <begin position="227"/>
        <end position="238"/>
    </location>
</feature>
<evidence type="ECO:0000256" key="12">
    <source>
        <dbReference type="ARBA" id="ARBA00023136"/>
    </source>
</evidence>